<evidence type="ECO:0000259" key="7">
    <source>
        <dbReference type="Pfam" id="PF02601"/>
    </source>
</evidence>
<dbReference type="InterPro" id="IPR025824">
    <property type="entry name" value="OB-fold_nuc-bd_dom"/>
</dbReference>
<accession>A0ABP7EVM3</accession>
<feature type="domain" description="Exonuclease VII large subunit C-terminal" evidence="7">
    <location>
        <begin position="125"/>
        <end position="436"/>
    </location>
</feature>
<name>A0ABP7EVM3_9STAP</name>
<evidence type="ECO:0000313" key="9">
    <source>
        <dbReference type="EMBL" id="GAA3725307.1"/>
    </source>
</evidence>
<dbReference type="HAMAP" id="MF_00378">
    <property type="entry name" value="Exonuc_7_L"/>
    <property type="match status" value="1"/>
</dbReference>
<dbReference type="NCBIfam" id="TIGR00237">
    <property type="entry name" value="xseA"/>
    <property type="match status" value="1"/>
</dbReference>
<evidence type="ECO:0000256" key="6">
    <source>
        <dbReference type="RuleBase" id="RU004355"/>
    </source>
</evidence>
<dbReference type="RefSeq" id="WP_344702861.1">
    <property type="nucleotide sequence ID" value="NZ_BAABCK010000023.1"/>
</dbReference>
<keyword evidence="4 5" id="KW-0269">Exonuclease</keyword>
<feature type="domain" description="OB-fold nucleic acid binding" evidence="8">
    <location>
        <begin position="7"/>
        <end position="102"/>
    </location>
</feature>
<comment type="catalytic activity">
    <reaction evidence="5 6">
        <text>Exonucleolytic cleavage in either 5'- to 3'- or 3'- to 5'-direction to yield nucleoside 5'-phosphates.</text>
        <dbReference type="EC" id="3.1.11.6"/>
    </reaction>
</comment>
<reference evidence="10" key="1">
    <citation type="journal article" date="2019" name="Int. J. Syst. Evol. Microbiol.">
        <title>The Global Catalogue of Microorganisms (GCM) 10K type strain sequencing project: providing services to taxonomists for standard genome sequencing and annotation.</title>
        <authorList>
            <consortium name="The Broad Institute Genomics Platform"/>
            <consortium name="The Broad Institute Genome Sequencing Center for Infectious Disease"/>
            <person name="Wu L."/>
            <person name="Ma J."/>
        </authorList>
    </citation>
    <scope>NUCLEOTIDE SEQUENCE [LARGE SCALE GENOMIC DNA]</scope>
    <source>
        <strain evidence="10">JCM 16981</strain>
    </source>
</reference>
<dbReference type="InterPro" id="IPR020579">
    <property type="entry name" value="Exonuc_VII_lsu_C"/>
</dbReference>
<gene>
    <name evidence="5 9" type="primary">xseA</name>
    <name evidence="9" type="ORF">GCM10022378_13990</name>
</gene>
<keyword evidence="2 5" id="KW-0540">Nuclease</keyword>
<evidence type="ECO:0000259" key="8">
    <source>
        <dbReference type="Pfam" id="PF13742"/>
    </source>
</evidence>
<dbReference type="Pfam" id="PF13742">
    <property type="entry name" value="tRNA_anti_2"/>
    <property type="match status" value="1"/>
</dbReference>
<sequence>MEHSKYLSVGALTKYLKYKFDQDPYLTRVYLKGELSNVKHHSSGHLFFALKDKDAVLRGVMFSRNVHALKFQPEEGQSVLIEGRVSIFESSGQYQIYADSIEMDGIGLLFEKLEKDKTDLRNQGYFDDKHKKKIPEYPKKIAIISSKTGAALQDMVTTLKRRYPLVTVTIYNTLMQGSKSRTTVIRSLEEADESGADTIILARGGGSIEDLWTFNEKDVALAVFNMKTPIITGIGHETDTTLVDFVSDLRAPTPTAAAEISVPDRVDIFEKLSQTEKFLARSINQKITSDKNRLSTLSSYYKLKNPDLLYDQQTEKLVALKDSLDSRVTSKIRESGYRLSNAKEGVRYNTPTFKIRRGAEILDAYTASLDRTLKVKIESSRQTLGASLDRLNSLSPSNVLKRGYSYTTNEGQVVKTVDAVGDGDIIETTLRDGTVLSKVTEVRNDAGKEK</sequence>
<keyword evidence="10" id="KW-1185">Reference proteome</keyword>
<evidence type="ECO:0000256" key="4">
    <source>
        <dbReference type="ARBA" id="ARBA00022839"/>
    </source>
</evidence>
<dbReference type="Proteomes" id="UP001500920">
    <property type="component" value="Unassembled WGS sequence"/>
</dbReference>
<dbReference type="EMBL" id="BAABCK010000023">
    <property type="protein sequence ID" value="GAA3725307.1"/>
    <property type="molecule type" value="Genomic_DNA"/>
</dbReference>
<evidence type="ECO:0000256" key="1">
    <source>
        <dbReference type="ARBA" id="ARBA00022490"/>
    </source>
</evidence>
<evidence type="ECO:0000256" key="5">
    <source>
        <dbReference type="HAMAP-Rule" id="MF_00378"/>
    </source>
</evidence>
<keyword evidence="1 5" id="KW-0963">Cytoplasm</keyword>
<comment type="function">
    <text evidence="5">Bidirectionally degrades single-stranded DNA into large acid-insoluble oligonucleotides, which are then degraded further into small acid-soluble oligonucleotides.</text>
</comment>
<dbReference type="PANTHER" id="PTHR30008">
    <property type="entry name" value="EXODEOXYRIBONUCLEASE 7 LARGE SUBUNIT"/>
    <property type="match status" value="1"/>
</dbReference>
<keyword evidence="3 5" id="KW-0378">Hydrolase</keyword>
<comment type="subcellular location">
    <subcellularLocation>
        <location evidence="5 6">Cytoplasm</location>
    </subcellularLocation>
</comment>
<dbReference type="CDD" id="cd04489">
    <property type="entry name" value="ExoVII_LU_OBF"/>
    <property type="match status" value="1"/>
</dbReference>
<evidence type="ECO:0000256" key="2">
    <source>
        <dbReference type="ARBA" id="ARBA00022722"/>
    </source>
</evidence>
<dbReference type="Pfam" id="PF02601">
    <property type="entry name" value="Exonuc_VII_L"/>
    <property type="match status" value="1"/>
</dbReference>
<comment type="subunit">
    <text evidence="5">Heterooligomer composed of large and small subunits.</text>
</comment>
<proteinExistence type="inferred from homology"/>
<comment type="similarity">
    <text evidence="5 6">Belongs to the XseA family.</text>
</comment>
<comment type="caution">
    <text evidence="9">The sequence shown here is derived from an EMBL/GenBank/DDBJ whole genome shotgun (WGS) entry which is preliminary data.</text>
</comment>
<dbReference type="InterPro" id="IPR003753">
    <property type="entry name" value="Exonuc_VII_L"/>
</dbReference>
<organism evidence="9 10">
    <name type="scientific">Salinicoccus jeotgali</name>
    <dbReference type="NCBI Taxonomy" id="381634"/>
    <lineage>
        <taxon>Bacteria</taxon>
        <taxon>Bacillati</taxon>
        <taxon>Bacillota</taxon>
        <taxon>Bacilli</taxon>
        <taxon>Bacillales</taxon>
        <taxon>Staphylococcaceae</taxon>
        <taxon>Salinicoccus</taxon>
    </lineage>
</organism>
<dbReference type="EC" id="3.1.11.6" evidence="5"/>
<evidence type="ECO:0000256" key="3">
    <source>
        <dbReference type="ARBA" id="ARBA00022801"/>
    </source>
</evidence>
<protein>
    <recommendedName>
        <fullName evidence="5">Exodeoxyribonuclease 7 large subunit</fullName>
        <ecNumber evidence="5">3.1.11.6</ecNumber>
    </recommendedName>
    <alternativeName>
        <fullName evidence="5">Exodeoxyribonuclease VII large subunit</fullName>
        <shortName evidence="5">Exonuclease VII large subunit</shortName>
    </alternativeName>
</protein>
<dbReference type="PANTHER" id="PTHR30008:SF0">
    <property type="entry name" value="EXODEOXYRIBONUCLEASE 7 LARGE SUBUNIT"/>
    <property type="match status" value="1"/>
</dbReference>
<evidence type="ECO:0000313" key="10">
    <source>
        <dbReference type="Proteomes" id="UP001500920"/>
    </source>
</evidence>